<dbReference type="InterPro" id="IPR016064">
    <property type="entry name" value="NAD/diacylglycerol_kinase_sf"/>
</dbReference>
<proteinExistence type="predicted"/>
<dbReference type="EMBL" id="JAMLDY010000005">
    <property type="protein sequence ID" value="MCP3734371.1"/>
    <property type="molecule type" value="Genomic_DNA"/>
</dbReference>
<dbReference type="PROSITE" id="PS50146">
    <property type="entry name" value="DAGK"/>
    <property type="match status" value="1"/>
</dbReference>
<dbReference type="Proteomes" id="UP001139486">
    <property type="component" value="Unassembled WGS sequence"/>
</dbReference>
<name>A0A9X2HNF7_9SPHN</name>
<evidence type="ECO:0000313" key="3">
    <source>
        <dbReference type="Proteomes" id="UP001139486"/>
    </source>
</evidence>
<dbReference type="SUPFAM" id="SSF111331">
    <property type="entry name" value="NAD kinase/diacylglycerol kinase-like"/>
    <property type="match status" value="1"/>
</dbReference>
<dbReference type="InterPro" id="IPR017438">
    <property type="entry name" value="ATP-NAD_kinase_N"/>
</dbReference>
<gene>
    <name evidence="2" type="ORF">M9979_05700</name>
</gene>
<keyword evidence="3" id="KW-1185">Reference proteome</keyword>
<protein>
    <recommendedName>
        <fullName evidence="1">DAGKc domain-containing protein</fullName>
    </recommendedName>
</protein>
<accession>A0A9X2HNF7</accession>
<sequence length="343" mass="36438">MATRFERFSPAGAGTALARRTQGFGGLPAPRVRTPARVAAPLLAGVIANGRSHRNRKHGMRLDHWPDVLYDAPETFAALEATLRDYAARRVGLLVVNGGDGTLRDVLTAAGRVFDTLPAMAIIPSGKTNALALDLGIPDDWSVRDAIAAARAGRFVRRAPIEVLRGDADRPDARGFLLGMGNFVRATELAQTTHRAGAFDGIAVALSLGWSIAQTLFAGPANPWCRGTAFHMQAEGDAAVQRRLYLLLASTLERMPLGLKPFGTPRAGLKLLTVDAPPRHLIRMLAPILTGTAGSPAVAAGFARSDPRSVRLQCDEGFILDGELYDGGDLTIRTGEPIAFAAP</sequence>
<feature type="domain" description="DAGKc" evidence="1">
    <location>
        <begin position="71"/>
        <end position="170"/>
    </location>
</feature>
<organism evidence="2 3">
    <name type="scientific">Sphingomonas liriopis</name>
    <dbReference type="NCBI Taxonomy" id="2949094"/>
    <lineage>
        <taxon>Bacteria</taxon>
        <taxon>Pseudomonadati</taxon>
        <taxon>Pseudomonadota</taxon>
        <taxon>Alphaproteobacteria</taxon>
        <taxon>Sphingomonadales</taxon>
        <taxon>Sphingomonadaceae</taxon>
        <taxon>Sphingomonas</taxon>
    </lineage>
</organism>
<evidence type="ECO:0000259" key="1">
    <source>
        <dbReference type="PROSITE" id="PS50146"/>
    </source>
</evidence>
<comment type="caution">
    <text evidence="2">The sequence shown here is derived from an EMBL/GenBank/DDBJ whole genome shotgun (WGS) entry which is preliminary data.</text>
</comment>
<dbReference type="AlphaFoldDB" id="A0A9X2HNF7"/>
<dbReference type="GO" id="GO:0016301">
    <property type="term" value="F:kinase activity"/>
    <property type="evidence" value="ECO:0007669"/>
    <property type="project" value="InterPro"/>
</dbReference>
<dbReference type="RefSeq" id="WP_254288375.1">
    <property type="nucleotide sequence ID" value="NZ_JAMLDY010000005.1"/>
</dbReference>
<dbReference type="InterPro" id="IPR001206">
    <property type="entry name" value="Diacylglycerol_kinase_cat_dom"/>
</dbReference>
<dbReference type="Pfam" id="PF00781">
    <property type="entry name" value="DAGK_cat"/>
    <property type="match status" value="1"/>
</dbReference>
<evidence type="ECO:0000313" key="2">
    <source>
        <dbReference type="EMBL" id="MCP3734371.1"/>
    </source>
</evidence>
<reference evidence="2" key="1">
    <citation type="submission" date="2022-05" db="EMBL/GenBank/DDBJ databases">
        <title>Sphingomonas sp. strain RP10 Genome sequencing and assembly.</title>
        <authorList>
            <person name="Kim I."/>
        </authorList>
    </citation>
    <scope>NUCLEOTIDE SEQUENCE</scope>
    <source>
        <strain evidence="2">RP10</strain>
    </source>
</reference>
<dbReference type="Gene3D" id="3.40.50.10330">
    <property type="entry name" value="Probable inorganic polyphosphate/atp-NAD kinase, domain 1"/>
    <property type="match status" value="1"/>
</dbReference>